<evidence type="ECO:0000256" key="5">
    <source>
        <dbReference type="ARBA" id="ARBA00022833"/>
    </source>
</evidence>
<keyword evidence="3" id="KW-0479">Metal-binding</keyword>
<sequence>MNENGIFQLGSFHVKPGERVSGFLSLVDGEFQLPVTILNGEEPGKTVLITAGIHAEEYVGIQAAVELADRLKTEKIAGTVVIVKVINREAFENRSGSFGYEDGKNLNRVFPGNREGTQMERLAWGIEKELFPIADYYIDLHSGDSYEQLAPYVYYAGQASEETVKISREMAQQVDVPYMVCSTVAKGGCYNYAAYAYGIPSILIERGGMGAWTREESHSTRRDVRNILCHLGVYLGQKDYRIYYPLEVRDIIYQSASQNGLWYPNKMPGDMIRAGEVLGMVKDYQGHILEVAYGENDGVILYQTGSLQVEESGPMIAYGKISREKDNRKERITSYWTKRSSGFKEQRKAELHDPIAKRWQEEIEKYLPQGNLRILDVGCGAGFFTILLSKMGHEVTGTDLTPDMIRYARELAEEENAGCQFLIMDGESLGFEDETFDVVISRNLTWTLPDTARAYKDWLRVLKKGGILLNFDANYGAVNFADTSKLPKNHTHNKLGLDMMAECEEIKRQLPISSRVRPAWDVETLGNLGVEQLSVDFGVSRKIYTVKDEFYNPDALFALFAVKA</sequence>
<dbReference type="Gene3D" id="3.40.50.150">
    <property type="entry name" value="Vaccinia Virus protein VP39"/>
    <property type="match status" value="1"/>
</dbReference>
<dbReference type="AlphaFoldDB" id="A0A9D2N1X7"/>
<accession>A0A9D2N1X7</accession>
<proteinExistence type="inferred from homology"/>
<dbReference type="CDD" id="cd02440">
    <property type="entry name" value="AdoMet_MTases"/>
    <property type="match status" value="1"/>
</dbReference>
<dbReference type="InterPro" id="IPR053138">
    <property type="entry name" value="N-alpha-Ac-DABA_deacetylase"/>
</dbReference>
<dbReference type="SUPFAM" id="SSF53335">
    <property type="entry name" value="S-adenosyl-L-methionine-dependent methyltransferases"/>
    <property type="match status" value="1"/>
</dbReference>
<name>A0A9D2N1X7_9FIRM</name>
<dbReference type="InterPro" id="IPR057246">
    <property type="entry name" value="CARBOXYPEPT_ZN_1"/>
</dbReference>
<dbReference type="PANTHER" id="PTHR37326">
    <property type="entry name" value="BLL3975 PROTEIN"/>
    <property type="match status" value="1"/>
</dbReference>
<dbReference type="Pfam" id="PF24827">
    <property type="entry name" value="AstE_AspA_cat"/>
    <property type="match status" value="1"/>
</dbReference>
<reference evidence="8" key="1">
    <citation type="journal article" date="2021" name="PeerJ">
        <title>Extensive microbial diversity within the chicken gut microbiome revealed by metagenomics and culture.</title>
        <authorList>
            <person name="Gilroy R."/>
            <person name="Ravi A."/>
            <person name="Getino M."/>
            <person name="Pursley I."/>
            <person name="Horton D.L."/>
            <person name="Alikhan N.F."/>
            <person name="Baker D."/>
            <person name="Gharbi K."/>
            <person name="Hall N."/>
            <person name="Watson M."/>
            <person name="Adriaenssens E.M."/>
            <person name="Foster-Nyarko E."/>
            <person name="Jarju S."/>
            <person name="Secka A."/>
            <person name="Antonio M."/>
            <person name="Oren A."/>
            <person name="Chaudhuri R.R."/>
            <person name="La Ragione R."/>
            <person name="Hildebrand F."/>
            <person name="Pallen M.J."/>
        </authorList>
    </citation>
    <scope>NUCLEOTIDE SEQUENCE</scope>
    <source>
        <strain evidence="8">ChiSxjej6B18-287</strain>
    </source>
</reference>
<dbReference type="CDD" id="cd06254">
    <property type="entry name" value="M14_ASTE_ASPA-like"/>
    <property type="match status" value="1"/>
</dbReference>
<dbReference type="InterPro" id="IPR029063">
    <property type="entry name" value="SAM-dependent_MTases_sf"/>
</dbReference>
<comment type="caution">
    <text evidence="8">The sequence shown here is derived from an EMBL/GenBank/DDBJ whole genome shotgun (WGS) entry which is preliminary data.</text>
</comment>
<evidence type="ECO:0000256" key="3">
    <source>
        <dbReference type="ARBA" id="ARBA00022723"/>
    </source>
</evidence>
<keyword evidence="5" id="KW-0862">Zinc</keyword>
<keyword evidence="4" id="KW-0378">Hydrolase</keyword>
<dbReference type="GO" id="GO:0046872">
    <property type="term" value="F:metal ion binding"/>
    <property type="evidence" value="ECO:0007669"/>
    <property type="project" value="UniProtKB-KW"/>
</dbReference>
<gene>
    <name evidence="8" type="ORF">H9935_00850</name>
</gene>
<evidence type="ECO:0000313" key="8">
    <source>
        <dbReference type="EMBL" id="HJC09355.1"/>
    </source>
</evidence>
<comment type="cofactor">
    <cofactor evidence="1">
        <name>Zn(2+)</name>
        <dbReference type="ChEBI" id="CHEBI:29105"/>
    </cofactor>
</comment>
<evidence type="ECO:0000256" key="4">
    <source>
        <dbReference type="ARBA" id="ARBA00022801"/>
    </source>
</evidence>
<dbReference type="SUPFAM" id="SSF53187">
    <property type="entry name" value="Zn-dependent exopeptidases"/>
    <property type="match status" value="1"/>
</dbReference>
<reference evidence="8" key="2">
    <citation type="submission" date="2021-04" db="EMBL/GenBank/DDBJ databases">
        <authorList>
            <person name="Gilroy R."/>
        </authorList>
    </citation>
    <scope>NUCLEOTIDE SEQUENCE</scope>
    <source>
        <strain evidence="8">ChiSxjej6B18-287</strain>
    </source>
</reference>
<dbReference type="GO" id="GO:0008757">
    <property type="term" value="F:S-adenosylmethionine-dependent methyltransferase activity"/>
    <property type="evidence" value="ECO:0007669"/>
    <property type="project" value="InterPro"/>
</dbReference>
<feature type="domain" description="Methyltransferase type 11" evidence="6">
    <location>
        <begin position="375"/>
        <end position="469"/>
    </location>
</feature>
<dbReference type="EMBL" id="DWWV01000014">
    <property type="protein sequence ID" value="HJC09355.1"/>
    <property type="molecule type" value="Genomic_DNA"/>
</dbReference>
<dbReference type="InterPro" id="IPR013216">
    <property type="entry name" value="Methyltransf_11"/>
</dbReference>
<feature type="domain" description="Succinylglutamate desuccinylase/Aspartoacylase catalytic" evidence="7">
    <location>
        <begin position="43"/>
        <end position="230"/>
    </location>
</feature>
<evidence type="ECO:0000256" key="2">
    <source>
        <dbReference type="ARBA" id="ARBA00005988"/>
    </source>
</evidence>
<dbReference type="PROSITE" id="PS00132">
    <property type="entry name" value="CARBOXYPEPT_ZN_1"/>
    <property type="match status" value="1"/>
</dbReference>
<dbReference type="PANTHER" id="PTHR37326:SF1">
    <property type="entry name" value="BLL3975 PROTEIN"/>
    <property type="match status" value="1"/>
</dbReference>
<dbReference type="Gene3D" id="3.40.630.10">
    <property type="entry name" value="Zn peptidases"/>
    <property type="match status" value="1"/>
</dbReference>
<evidence type="ECO:0000256" key="1">
    <source>
        <dbReference type="ARBA" id="ARBA00001947"/>
    </source>
</evidence>
<evidence type="ECO:0000259" key="6">
    <source>
        <dbReference type="Pfam" id="PF08241"/>
    </source>
</evidence>
<dbReference type="GO" id="GO:0016788">
    <property type="term" value="F:hydrolase activity, acting on ester bonds"/>
    <property type="evidence" value="ECO:0007669"/>
    <property type="project" value="InterPro"/>
</dbReference>
<dbReference type="Proteomes" id="UP000823893">
    <property type="component" value="Unassembled WGS sequence"/>
</dbReference>
<comment type="similarity">
    <text evidence="2">Belongs to the peptidase M14 family.</text>
</comment>
<evidence type="ECO:0000313" key="9">
    <source>
        <dbReference type="Proteomes" id="UP000823893"/>
    </source>
</evidence>
<protein>
    <submittedName>
        <fullName evidence="8">Succinylglutamate desuccinylase/aspartoacylase family protein</fullName>
    </submittedName>
</protein>
<dbReference type="InterPro" id="IPR055438">
    <property type="entry name" value="AstE_AspA_cat"/>
</dbReference>
<organism evidence="8 9">
    <name type="scientific">Candidatus Blautia merdigallinarum</name>
    <dbReference type="NCBI Taxonomy" id="2838495"/>
    <lineage>
        <taxon>Bacteria</taxon>
        <taxon>Bacillati</taxon>
        <taxon>Bacillota</taxon>
        <taxon>Clostridia</taxon>
        <taxon>Lachnospirales</taxon>
        <taxon>Lachnospiraceae</taxon>
        <taxon>Blautia</taxon>
    </lineage>
</organism>
<dbReference type="Pfam" id="PF08241">
    <property type="entry name" value="Methyltransf_11"/>
    <property type="match status" value="1"/>
</dbReference>
<evidence type="ECO:0000259" key="7">
    <source>
        <dbReference type="Pfam" id="PF24827"/>
    </source>
</evidence>